<sequence>MARSQDSEKVLVVRLDRNFNVIDYNSRYQPSTTFKSTTIHRVPESRRKRTTVYEDKTPTSYRQINYVQDTASDIVLPYEARSQEVLMQATPKRRRRRLRYVPPKSTVQIFDEKVDWHAQSKIDSHNDEAMEQIRSHRRPVIVDEPHVWFAPSRTDNHNPDYVRRKRQERSLRYQQSYVIIQINMSQDLRSSSHEFYYTNYVPVYDEFNRQYQPVGIPPMQNRRSVWQGRSRQPSGVSGKRDRWNFIKPKVDSHNEQMIDYIENQPKSKIINNLPRWRSEPRIRTFNESYDPRYTHIKPVIFDEKPRWYARSKIDTGFAPDPY</sequence>
<evidence type="ECO:0000313" key="1">
    <source>
        <dbReference type="EMBL" id="CAF1127027.1"/>
    </source>
</evidence>
<gene>
    <name evidence="1" type="ORF">XAT740_LOCUS19696</name>
</gene>
<proteinExistence type="predicted"/>
<dbReference type="Proteomes" id="UP000663828">
    <property type="component" value="Unassembled WGS sequence"/>
</dbReference>
<dbReference type="AlphaFoldDB" id="A0A814QZ32"/>
<reference evidence="1" key="1">
    <citation type="submission" date="2021-02" db="EMBL/GenBank/DDBJ databases">
        <authorList>
            <person name="Nowell W R."/>
        </authorList>
    </citation>
    <scope>NUCLEOTIDE SEQUENCE</scope>
</reference>
<keyword evidence="2" id="KW-1185">Reference proteome</keyword>
<accession>A0A814QZ32</accession>
<name>A0A814QZ32_ADIRI</name>
<protein>
    <submittedName>
        <fullName evidence="1">Uncharacterized protein</fullName>
    </submittedName>
</protein>
<comment type="caution">
    <text evidence="1">The sequence shown here is derived from an EMBL/GenBank/DDBJ whole genome shotgun (WGS) entry which is preliminary data.</text>
</comment>
<evidence type="ECO:0000313" key="2">
    <source>
        <dbReference type="Proteomes" id="UP000663828"/>
    </source>
</evidence>
<organism evidence="1 2">
    <name type="scientific">Adineta ricciae</name>
    <name type="common">Rotifer</name>
    <dbReference type="NCBI Taxonomy" id="249248"/>
    <lineage>
        <taxon>Eukaryota</taxon>
        <taxon>Metazoa</taxon>
        <taxon>Spiralia</taxon>
        <taxon>Gnathifera</taxon>
        <taxon>Rotifera</taxon>
        <taxon>Eurotatoria</taxon>
        <taxon>Bdelloidea</taxon>
        <taxon>Adinetida</taxon>
        <taxon>Adinetidae</taxon>
        <taxon>Adineta</taxon>
    </lineage>
</organism>
<dbReference type="EMBL" id="CAJNOR010001352">
    <property type="protein sequence ID" value="CAF1127027.1"/>
    <property type="molecule type" value="Genomic_DNA"/>
</dbReference>